<gene>
    <name evidence="1" type="ORF">SGN30_31080</name>
</gene>
<dbReference type="AlphaFoldDB" id="A0AAJ2VCZ6"/>
<dbReference type="Proteomes" id="UP001287445">
    <property type="component" value="Unassembled WGS sequence"/>
</dbReference>
<dbReference type="EMBL" id="JAWWMZ010000022">
    <property type="protein sequence ID" value="MDX4957886.1"/>
    <property type="molecule type" value="Genomic_DNA"/>
</dbReference>
<accession>A0AAJ2VCZ6</accession>
<protein>
    <submittedName>
        <fullName evidence="1">Uncharacterized protein</fullName>
    </submittedName>
</protein>
<sequence length="76" mass="8613">MRNVWPFRRKAPDIRLHAMTLQPGETLVLQARQQLSAEEWSRIVEAVKAMQEMNPGFSVVLVPSSCWKPVVIGAPE</sequence>
<dbReference type="RefSeq" id="WP_319076952.1">
    <property type="nucleotide sequence ID" value="NZ_JAWWMZ010000022.1"/>
</dbReference>
<evidence type="ECO:0000313" key="2">
    <source>
        <dbReference type="Proteomes" id="UP001287445"/>
    </source>
</evidence>
<organism evidence="1 2">
    <name type="scientific">Delftia acidovorans</name>
    <name type="common">Pseudomonas acidovorans</name>
    <name type="synonym">Comamonas acidovorans</name>
    <dbReference type="NCBI Taxonomy" id="80866"/>
    <lineage>
        <taxon>Bacteria</taxon>
        <taxon>Pseudomonadati</taxon>
        <taxon>Pseudomonadota</taxon>
        <taxon>Betaproteobacteria</taxon>
        <taxon>Burkholderiales</taxon>
        <taxon>Comamonadaceae</taxon>
        <taxon>Delftia</taxon>
    </lineage>
</organism>
<evidence type="ECO:0000313" key="1">
    <source>
        <dbReference type="EMBL" id="MDX4957886.1"/>
    </source>
</evidence>
<name>A0AAJ2VCZ6_DELAC</name>
<proteinExistence type="predicted"/>
<reference evidence="1" key="1">
    <citation type="submission" date="2023-11" db="EMBL/GenBank/DDBJ databases">
        <title>Identification and selenium tolerance of Delftia acidovorans R3-25.</title>
        <authorList>
            <person name="Zhang S."/>
            <person name="Liu Y."/>
            <person name="Guo Y."/>
        </authorList>
    </citation>
    <scope>NUCLEOTIDE SEQUENCE</scope>
    <source>
        <strain evidence="1">R3-25</strain>
    </source>
</reference>
<comment type="caution">
    <text evidence="1">The sequence shown here is derived from an EMBL/GenBank/DDBJ whole genome shotgun (WGS) entry which is preliminary data.</text>
</comment>